<dbReference type="SUPFAM" id="SSF48452">
    <property type="entry name" value="TPR-like"/>
    <property type="match status" value="1"/>
</dbReference>
<name>A0A540WIX6_9BACT</name>
<evidence type="ECO:0008006" key="4">
    <source>
        <dbReference type="Google" id="ProtNLM"/>
    </source>
</evidence>
<dbReference type="AlphaFoldDB" id="A0A540WIX6"/>
<evidence type="ECO:0000313" key="2">
    <source>
        <dbReference type="EMBL" id="TQF08847.1"/>
    </source>
</evidence>
<feature type="chain" id="PRO_5022033781" description="Tetratricopeptide repeat protein" evidence="1">
    <location>
        <begin position="17"/>
        <end position="331"/>
    </location>
</feature>
<dbReference type="Proteomes" id="UP000315369">
    <property type="component" value="Unassembled WGS sequence"/>
</dbReference>
<organism evidence="2 3">
    <name type="scientific">Myxococcus llanfairpwllgwyngyllgogerychwyrndrobwllllantysiliogogogochensis</name>
    <dbReference type="NCBI Taxonomy" id="2590453"/>
    <lineage>
        <taxon>Bacteria</taxon>
        <taxon>Pseudomonadati</taxon>
        <taxon>Myxococcota</taxon>
        <taxon>Myxococcia</taxon>
        <taxon>Myxococcales</taxon>
        <taxon>Cystobacterineae</taxon>
        <taxon>Myxococcaceae</taxon>
        <taxon>Myxococcus</taxon>
    </lineage>
</organism>
<reference evidence="2 3" key="1">
    <citation type="submission" date="2019-06" db="EMBL/GenBank/DDBJ databases">
        <authorList>
            <person name="Livingstone P."/>
            <person name="Whitworth D."/>
        </authorList>
    </citation>
    <scope>NUCLEOTIDE SEQUENCE [LARGE SCALE GENOMIC DNA]</scope>
    <source>
        <strain evidence="2 3">AM401</strain>
    </source>
</reference>
<keyword evidence="3" id="KW-1185">Reference proteome</keyword>
<keyword evidence="1" id="KW-0732">Signal</keyword>
<gene>
    <name evidence="2" type="ORF">FJV41_47750</name>
</gene>
<dbReference type="RefSeq" id="WP_141649284.1">
    <property type="nucleotide sequence ID" value="NZ_VIFM01000435.1"/>
</dbReference>
<dbReference type="EMBL" id="VIFM01000435">
    <property type="protein sequence ID" value="TQF08847.1"/>
    <property type="molecule type" value="Genomic_DNA"/>
</dbReference>
<accession>A0A540WIX6</accession>
<dbReference type="Gene3D" id="1.25.40.10">
    <property type="entry name" value="Tetratricopeptide repeat domain"/>
    <property type="match status" value="1"/>
</dbReference>
<protein>
    <recommendedName>
        <fullName evidence="4">Tetratricopeptide repeat protein</fullName>
    </recommendedName>
</protein>
<proteinExistence type="predicted"/>
<sequence length="331" mass="34917">MSSVSCLLLAVTAVLAGVPQPLDRQAPHGGPAPEVTAGRLANAGQYTKALALLRETARAPGASPVTQARALAWQARIEVDRGDFAAAAQTLTQAGLRAEASGDAEARARVHFARGLLHERRQTTGLGGDPEFARARGEYTAALALAESAGLGWRALARFRVGVAAERLGDDAAADRVYAEVIEEARRGGDVEAQSFADLHRANIAWRAGRMEGMRAEQERLREVASKAGLLFVESSARINLADLTGGEAGARAALQVAERLKPFVQGLPGMLDSAYAYALETAAEFTRERDPARARALFQRALAHAESSGLVAARVRLREALAMPADAGAP</sequence>
<dbReference type="InterPro" id="IPR011990">
    <property type="entry name" value="TPR-like_helical_dom_sf"/>
</dbReference>
<comment type="caution">
    <text evidence="2">The sequence shown here is derived from an EMBL/GenBank/DDBJ whole genome shotgun (WGS) entry which is preliminary data.</text>
</comment>
<evidence type="ECO:0000256" key="1">
    <source>
        <dbReference type="SAM" id="SignalP"/>
    </source>
</evidence>
<feature type="signal peptide" evidence="1">
    <location>
        <begin position="1"/>
        <end position="16"/>
    </location>
</feature>
<evidence type="ECO:0000313" key="3">
    <source>
        <dbReference type="Proteomes" id="UP000315369"/>
    </source>
</evidence>